<dbReference type="PANTHER" id="PTHR11777">
    <property type="entry name" value="ALANYL-TRNA SYNTHETASE"/>
    <property type="match status" value="1"/>
</dbReference>
<proteinExistence type="inferred from homology"/>
<evidence type="ECO:0000256" key="3">
    <source>
        <dbReference type="ARBA" id="ARBA00022598"/>
    </source>
</evidence>
<keyword evidence="6" id="KW-0067">ATP-binding</keyword>
<evidence type="ECO:0000313" key="13">
    <source>
        <dbReference type="EMBL" id="UPW00593.1"/>
    </source>
</evidence>
<dbReference type="PANTHER" id="PTHR11777:SF9">
    <property type="entry name" value="ALANINE--TRNA LIGASE, CYTOPLASMIC"/>
    <property type="match status" value="1"/>
</dbReference>
<dbReference type="InterPro" id="IPR018164">
    <property type="entry name" value="Ala-tRNA-synth_IIc_N"/>
</dbReference>
<dbReference type="PROSITE" id="PS50860">
    <property type="entry name" value="AA_TRNA_LIGASE_II_ALA"/>
    <property type="match status" value="1"/>
</dbReference>
<evidence type="ECO:0000256" key="1">
    <source>
        <dbReference type="ARBA" id="ARBA00008226"/>
    </source>
</evidence>
<dbReference type="GO" id="GO:0004813">
    <property type="term" value="F:alanine-tRNA ligase activity"/>
    <property type="evidence" value="ECO:0007669"/>
    <property type="project" value="InterPro"/>
</dbReference>
<evidence type="ECO:0000256" key="7">
    <source>
        <dbReference type="ARBA" id="ARBA00022884"/>
    </source>
</evidence>
<keyword evidence="8" id="KW-0648">Protein biosynthesis</keyword>
<evidence type="ECO:0000256" key="11">
    <source>
        <dbReference type="SAM" id="MobiDB-lite"/>
    </source>
</evidence>
<keyword evidence="3" id="KW-0436">Ligase</keyword>
<name>A0A8U0IHW9_9EURY</name>
<keyword evidence="10" id="KW-0175">Coiled coil</keyword>
<dbReference type="Pfam" id="PF01411">
    <property type="entry name" value="tRNA-synt_2c"/>
    <property type="match status" value="1"/>
</dbReference>
<dbReference type="GO" id="GO:0005524">
    <property type="term" value="F:ATP binding"/>
    <property type="evidence" value="ECO:0007669"/>
    <property type="project" value="UniProtKB-KW"/>
</dbReference>
<evidence type="ECO:0000256" key="8">
    <source>
        <dbReference type="ARBA" id="ARBA00022917"/>
    </source>
</evidence>
<evidence type="ECO:0000256" key="5">
    <source>
        <dbReference type="ARBA" id="ARBA00022833"/>
    </source>
</evidence>
<evidence type="ECO:0000256" key="9">
    <source>
        <dbReference type="ARBA" id="ARBA00023146"/>
    </source>
</evidence>
<comment type="similarity">
    <text evidence="1">Belongs to the class-II aminoacyl-tRNA synthetase family.</text>
</comment>
<dbReference type="Proteomes" id="UP000830434">
    <property type="component" value="Chromosome"/>
</dbReference>
<keyword evidence="14" id="KW-1185">Reference proteome</keyword>
<feature type="region of interest" description="Disordered" evidence="11">
    <location>
        <begin position="365"/>
        <end position="398"/>
    </location>
</feature>
<dbReference type="SMART" id="SM00863">
    <property type="entry name" value="tRNA_SAD"/>
    <property type="match status" value="1"/>
</dbReference>
<evidence type="ECO:0000256" key="2">
    <source>
        <dbReference type="ARBA" id="ARBA00022555"/>
    </source>
</evidence>
<dbReference type="GO" id="GO:0006419">
    <property type="term" value="P:alanyl-tRNA aminoacylation"/>
    <property type="evidence" value="ECO:0007669"/>
    <property type="project" value="InterPro"/>
</dbReference>
<dbReference type="SUPFAM" id="SSF50447">
    <property type="entry name" value="Translation proteins"/>
    <property type="match status" value="1"/>
</dbReference>
<keyword evidence="7" id="KW-0694">RNA-binding</keyword>
<gene>
    <name evidence="13" type="ORF">M0R88_00475</name>
</gene>
<dbReference type="Gene3D" id="3.10.310.40">
    <property type="match status" value="1"/>
</dbReference>
<dbReference type="AlphaFoldDB" id="A0A8U0IHW9"/>
<keyword evidence="4" id="KW-0547">Nucleotide-binding</keyword>
<dbReference type="KEGG" id="haxz:M0R88_00475"/>
<feature type="domain" description="Alanyl-transfer RNA synthetases family profile" evidence="12">
    <location>
        <begin position="1"/>
        <end position="247"/>
    </location>
</feature>
<keyword evidence="9" id="KW-0030">Aminoacyl-tRNA synthetase</keyword>
<dbReference type="SUPFAM" id="SSF55186">
    <property type="entry name" value="ThrRS/AlaRS common domain"/>
    <property type="match status" value="1"/>
</dbReference>
<dbReference type="RefSeq" id="WP_248655004.1">
    <property type="nucleotide sequence ID" value="NZ_CP096658.1"/>
</dbReference>
<dbReference type="InterPro" id="IPR050058">
    <property type="entry name" value="Ala-tRNA_ligase"/>
</dbReference>
<evidence type="ECO:0000313" key="14">
    <source>
        <dbReference type="Proteomes" id="UP000830434"/>
    </source>
</evidence>
<keyword evidence="2" id="KW-0820">tRNA-binding</keyword>
<evidence type="ECO:0000256" key="4">
    <source>
        <dbReference type="ARBA" id="ARBA00022741"/>
    </source>
</evidence>
<organism evidence="13 14">
    <name type="scientific">Halorussus gelatinilyticus</name>
    <dbReference type="NCBI Taxonomy" id="2937524"/>
    <lineage>
        <taxon>Archaea</taxon>
        <taxon>Methanobacteriati</taxon>
        <taxon>Methanobacteriota</taxon>
        <taxon>Stenosarchaea group</taxon>
        <taxon>Halobacteria</taxon>
        <taxon>Halobacteriales</taxon>
        <taxon>Haladaptataceae</taxon>
        <taxon>Halorussus</taxon>
    </lineage>
</organism>
<feature type="coiled-coil region" evidence="10">
    <location>
        <begin position="263"/>
        <end position="302"/>
    </location>
</feature>
<dbReference type="InterPro" id="IPR018163">
    <property type="entry name" value="Thr/Ala-tRNA-synth_IIc_edit"/>
</dbReference>
<dbReference type="EMBL" id="CP096658">
    <property type="protein sequence ID" value="UPW00593.1"/>
    <property type="molecule type" value="Genomic_DNA"/>
</dbReference>
<protein>
    <submittedName>
        <fullName evidence="13">DHHA1 domain-containing protein</fullName>
    </submittedName>
</protein>
<dbReference type="Gene3D" id="3.30.980.10">
    <property type="entry name" value="Threonyl-trna Synthetase, Chain A, domain 2"/>
    <property type="match status" value="1"/>
</dbReference>
<evidence type="ECO:0000259" key="12">
    <source>
        <dbReference type="PROSITE" id="PS50860"/>
    </source>
</evidence>
<dbReference type="GO" id="GO:0002161">
    <property type="term" value="F:aminoacyl-tRNA deacylase activity"/>
    <property type="evidence" value="ECO:0007669"/>
    <property type="project" value="UniProtKB-ARBA"/>
</dbReference>
<dbReference type="GeneID" id="72188284"/>
<reference evidence="13" key="1">
    <citation type="submission" date="2022-04" db="EMBL/GenBank/DDBJ databases">
        <title>Diverse halophilic archaea isolated from saline environments.</title>
        <authorList>
            <person name="Cui H.-L."/>
        </authorList>
    </citation>
    <scope>NUCLEOTIDE SEQUENCE</scope>
    <source>
        <strain evidence="13">XZYJT40</strain>
    </source>
</reference>
<dbReference type="InterPro" id="IPR012947">
    <property type="entry name" value="tRNA_SAD"/>
</dbReference>
<evidence type="ECO:0000256" key="6">
    <source>
        <dbReference type="ARBA" id="ARBA00022840"/>
    </source>
</evidence>
<dbReference type="Pfam" id="PF07973">
    <property type="entry name" value="tRNA_SAD"/>
    <property type="match status" value="1"/>
</dbReference>
<dbReference type="GO" id="GO:0000049">
    <property type="term" value="F:tRNA binding"/>
    <property type="evidence" value="ECO:0007669"/>
    <property type="project" value="UniProtKB-KW"/>
</dbReference>
<accession>A0A8U0IHW9</accession>
<dbReference type="Gene3D" id="2.40.30.130">
    <property type="match status" value="1"/>
</dbReference>
<feature type="compositionally biased region" description="Gly residues" evidence="11">
    <location>
        <begin position="376"/>
        <end position="392"/>
    </location>
</feature>
<evidence type="ECO:0000256" key="10">
    <source>
        <dbReference type="SAM" id="Coils"/>
    </source>
</evidence>
<dbReference type="InterPro" id="IPR009000">
    <property type="entry name" value="Transl_B-barrel_sf"/>
</dbReference>
<dbReference type="InterPro" id="IPR018165">
    <property type="entry name" value="Ala-tRNA-synth_IIc_core"/>
</dbReference>
<sequence length="406" mass="43051">MSQLAAREPEVRSFEATVAAVDGREVTLDESHFYAESGGQPADRGTLGGVPVEDVQRRDGEIVHRLADPAAESGIAVGETVRGEIDDAFRTYCMRAHTASHLLYGAGREVLDDLGYGGFDIGERKVRVDFTTSTDVTDETLAELERLTNRAIWDSLAVSWEEISEAEARERDEIAFNTKTEEGVMSESDAVRVVTVEGFDWAACGGTHVGDTSEIGPVTVLDRSNPGEGLTRVEFAVGPTAIRRRADDVRSAREAARTLDVGVSELPEAAERVSQQVEELEADLADAKAELLDARLADLRERPVERDGGEWVVGTVSAFGPNEVADRARELASGETAANSPDAVVLVGSDGATFVVAATEGDPDAGDVVDEVTSEFGGGGGGSPTVAQGGGLDASPEEVVSYLRNR</sequence>
<keyword evidence="5" id="KW-0862">Zinc</keyword>